<dbReference type="KEGG" id="nga:Ngar_c29510"/>
<dbReference type="EMBL" id="CP002408">
    <property type="protein sequence ID" value="AFU59869.1"/>
    <property type="molecule type" value="Genomic_DNA"/>
</dbReference>
<protein>
    <submittedName>
        <fullName evidence="1">Uncharacterized protein</fullName>
    </submittedName>
</protein>
<name>K0INS2_NITGG</name>
<keyword evidence="2" id="KW-1185">Reference proteome</keyword>
<organism evidence="1 2">
    <name type="scientific">Nitrososphaera gargensis (strain Ga9.2)</name>
    <dbReference type="NCBI Taxonomy" id="1237085"/>
    <lineage>
        <taxon>Archaea</taxon>
        <taxon>Nitrososphaerota</taxon>
        <taxon>Nitrososphaeria</taxon>
        <taxon>Nitrososphaerales</taxon>
        <taxon>Nitrososphaeraceae</taxon>
        <taxon>Nitrososphaera</taxon>
    </lineage>
</organism>
<dbReference type="InParanoid" id="K0INS2"/>
<gene>
    <name evidence="1" type="ordered locus">Ngar_c29510</name>
</gene>
<reference evidence="1 2" key="1">
    <citation type="journal article" date="2012" name="Environ. Microbiol.">
        <title>The genome of the ammonia-oxidizing Candidatus Nitrososphaera gargensis: insights into metabolic versatility and environmental adaptations.</title>
        <authorList>
            <person name="Spang A."/>
            <person name="Poehlein A."/>
            <person name="Offre P."/>
            <person name="Zumbragel S."/>
            <person name="Haider S."/>
            <person name="Rychlik N."/>
            <person name="Nowka B."/>
            <person name="Schmeisser C."/>
            <person name="Lebedeva E.V."/>
            <person name="Rattei T."/>
            <person name="Bohm C."/>
            <person name="Schmid M."/>
            <person name="Galushko A."/>
            <person name="Hatzenpichler R."/>
            <person name="Weinmaier T."/>
            <person name="Daniel R."/>
            <person name="Schleper C."/>
            <person name="Spieck E."/>
            <person name="Streit W."/>
            <person name="Wagner M."/>
        </authorList>
    </citation>
    <scope>NUCLEOTIDE SEQUENCE [LARGE SCALE GENOMIC DNA]</scope>
    <source>
        <strain evidence="2">Ga9.2</strain>
    </source>
</reference>
<evidence type="ECO:0000313" key="2">
    <source>
        <dbReference type="Proteomes" id="UP000008037"/>
    </source>
</evidence>
<dbReference type="SUPFAM" id="SSF50939">
    <property type="entry name" value="Sialidases"/>
    <property type="match status" value="1"/>
</dbReference>
<dbReference type="AlphaFoldDB" id="K0INS2"/>
<sequence length="595" mass="64023">MPSQNTTSADAVASNATITATDTSPGAATALVTISGEPLVHTDGKIVRSFSYPLLKFNGETAAELAVTITWDTDGTTKVEDNRGYSYTISIPESQDVFSLWYNSTHVDQRVVGPELQYDVYWTVVEGENGYVDKYKYTIAGTSINGSLISFGVDGGKYDKIEHDRFFVEQPASVDNIDALTLDPALDCTAPANDIQDDNLNREGTNVVEDGLELDWKDAIASGHNVYVDSAKSSISIPVGKLFVIDPTVVSSATNSMSPFGNSTFEGETRIVTIGGRLNVFYYDGSNIVYRTPNDGGKTWSTPISTGSGALASDRYRWSIITTVYSNTTYASLLYWTPAGSNMNFYALRGAANGADISWSSPILLGYTSSNSGTCGSGGACAAVAVATDTNGYIYAAFGYLSGGSTTYSYQIMRSADGGLTWSVSLPQVNNISSNRFAMALTMLNSSKMLFAYTTSSSSNIFYRVYGGSAWGSEQTLSGTDLTGATFKHLSAATDSSLSAYLAYTNVTSTNGGILKVARFNATGHFELIETADSTLRNRLPNIMFRDNGFTDGDLDIYSLADGKFMILEREADRTGNNHSILLEQRSPHLTNLRH</sequence>
<evidence type="ECO:0000313" key="1">
    <source>
        <dbReference type="EMBL" id="AFU59869.1"/>
    </source>
</evidence>
<dbReference type="RefSeq" id="WP_015020403.1">
    <property type="nucleotide sequence ID" value="NC_018719.1"/>
</dbReference>
<dbReference type="InterPro" id="IPR036278">
    <property type="entry name" value="Sialidase_sf"/>
</dbReference>
<dbReference type="GeneID" id="13794970"/>
<dbReference type="Proteomes" id="UP000008037">
    <property type="component" value="Chromosome"/>
</dbReference>
<dbReference type="BioCyc" id="CNIT1237085:G1324-2951-MONOMER"/>
<proteinExistence type="predicted"/>
<dbReference type="OrthoDB" id="14148at2157"/>
<accession>K0INS2</accession>
<dbReference type="HOGENOM" id="CLU_025554_0_0_2"/>
<dbReference type="STRING" id="1237085.Ngar_c29510"/>
<dbReference type="Gene3D" id="2.120.10.10">
    <property type="match status" value="1"/>
</dbReference>